<dbReference type="EMBL" id="JARBHB010000012">
    <property type="protein sequence ID" value="KAJ8871394.1"/>
    <property type="molecule type" value="Genomic_DNA"/>
</dbReference>
<sequence>MYRPESLSVRYVHKMSIQKYQLNVYQQQPPQKRNMKQHLIKSGTEVRLRSSLNQIYSTRIRPRKAKCHVYRLISCRTYHYLTLRQVIYFTRGRCNIYVVNSAETETLALLSDGCSGQNKNIMVRFWFFTVHCKLFKKLVYVFPVRRHSYLPYDQDFGLFESQKRKTQLKCTLIGIHLLRKPGKIRHILI</sequence>
<gene>
    <name evidence="1" type="ORF">PR048_027711</name>
</gene>
<evidence type="ECO:0000313" key="2">
    <source>
        <dbReference type="Proteomes" id="UP001159363"/>
    </source>
</evidence>
<dbReference type="Proteomes" id="UP001159363">
    <property type="component" value="Chromosome 11"/>
</dbReference>
<organism evidence="1 2">
    <name type="scientific">Dryococelus australis</name>
    <dbReference type="NCBI Taxonomy" id="614101"/>
    <lineage>
        <taxon>Eukaryota</taxon>
        <taxon>Metazoa</taxon>
        <taxon>Ecdysozoa</taxon>
        <taxon>Arthropoda</taxon>
        <taxon>Hexapoda</taxon>
        <taxon>Insecta</taxon>
        <taxon>Pterygota</taxon>
        <taxon>Neoptera</taxon>
        <taxon>Polyneoptera</taxon>
        <taxon>Phasmatodea</taxon>
        <taxon>Verophasmatodea</taxon>
        <taxon>Anareolatae</taxon>
        <taxon>Phasmatidae</taxon>
        <taxon>Eurycanthinae</taxon>
        <taxon>Dryococelus</taxon>
    </lineage>
</organism>
<protein>
    <submittedName>
        <fullName evidence="1">Uncharacterized protein</fullName>
    </submittedName>
</protein>
<reference evidence="1 2" key="1">
    <citation type="submission" date="2023-02" db="EMBL/GenBank/DDBJ databases">
        <title>LHISI_Scaffold_Assembly.</title>
        <authorList>
            <person name="Stuart O.P."/>
            <person name="Cleave R."/>
            <person name="Magrath M.J.L."/>
            <person name="Mikheyev A.S."/>
        </authorList>
    </citation>
    <scope>NUCLEOTIDE SEQUENCE [LARGE SCALE GENOMIC DNA]</scope>
    <source>
        <strain evidence="1">Daus_M_001</strain>
        <tissue evidence="1">Leg muscle</tissue>
    </source>
</reference>
<name>A0ABQ9GH84_9NEOP</name>
<keyword evidence="2" id="KW-1185">Reference proteome</keyword>
<accession>A0ABQ9GH84</accession>
<comment type="caution">
    <text evidence="1">The sequence shown here is derived from an EMBL/GenBank/DDBJ whole genome shotgun (WGS) entry which is preliminary data.</text>
</comment>
<evidence type="ECO:0000313" key="1">
    <source>
        <dbReference type="EMBL" id="KAJ8871394.1"/>
    </source>
</evidence>
<proteinExistence type="predicted"/>